<evidence type="ECO:0000256" key="4">
    <source>
        <dbReference type="ARBA" id="ARBA00022964"/>
    </source>
</evidence>
<dbReference type="HOGENOM" id="CLU_2512718_0_0_1"/>
<evidence type="ECO:0000313" key="7">
    <source>
        <dbReference type="EMBL" id="EXA46187.1"/>
    </source>
</evidence>
<comment type="similarity">
    <text evidence="2">Belongs to the TfdA dioxygenase family.</text>
</comment>
<dbReference type="GO" id="GO:0016706">
    <property type="term" value="F:2-oxoglutarate-dependent dioxygenase activity"/>
    <property type="evidence" value="ECO:0007669"/>
    <property type="project" value="TreeGrafter"/>
</dbReference>
<dbReference type="SUPFAM" id="SSF51197">
    <property type="entry name" value="Clavaminate synthase-like"/>
    <property type="match status" value="1"/>
</dbReference>
<organism evidence="7">
    <name type="scientific">Fusarium oxysporum f. sp. pisi HDV247</name>
    <dbReference type="NCBI Taxonomy" id="1080344"/>
    <lineage>
        <taxon>Eukaryota</taxon>
        <taxon>Fungi</taxon>
        <taxon>Dikarya</taxon>
        <taxon>Ascomycota</taxon>
        <taxon>Pezizomycotina</taxon>
        <taxon>Sordariomycetes</taxon>
        <taxon>Hypocreomycetidae</taxon>
        <taxon>Hypocreales</taxon>
        <taxon>Nectriaceae</taxon>
        <taxon>Fusarium</taxon>
        <taxon>Fusarium oxysporum species complex</taxon>
    </lineage>
</organism>
<evidence type="ECO:0000256" key="2">
    <source>
        <dbReference type="ARBA" id="ARBA00005896"/>
    </source>
</evidence>
<evidence type="ECO:0000256" key="5">
    <source>
        <dbReference type="ARBA" id="ARBA00023002"/>
    </source>
</evidence>
<dbReference type="InterPro" id="IPR042098">
    <property type="entry name" value="TauD-like_sf"/>
</dbReference>
<evidence type="ECO:0000256" key="3">
    <source>
        <dbReference type="ARBA" id="ARBA00022723"/>
    </source>
</evidence>
<dbReference type="InterPro" id="IPR051323">
    <property type="entry name" value="AtsK-like"/>
</dbReference>
<keyword evidence="6" id="KW-0408">Iron</keyword>
<reference evidence="7" key="2">
    <citation type="submission" date="2012-05" db="EMBL/GenBank/DDBJ databases">
        <title>Annotation of the Genome Sequence of Fusarium oxysporum HDV247.</title>
        <authorList>
            <consortium name="The Broad Institute Genomics Platform"/>
            <person name="Ma L.-J."/>
            <person name="Corby-Kistler H."/>
            <person name="Broz K."/>
            <person name="Gale L.R."/>
            <person name="Jonkers W."/>
            <person name="O'Donnell K."/>
            <person name="Ploetz R."/>
            <person name="Steinberg C."/>
            <person name="Schwartz D.C."/>
            <person name="VanEtten H."/>
            <person name="Zhou S."/>
            <person name="Young S.K."/>
            <person name="Zeng Q."/>
            <person name="Gargeya S."/>
            <person name="Fitzgerald M."/>
            <person name="Abouelleil A."/>
            <person name="Alvarado L."/>
            <person name="Chapman S.B."/>
            <person name="Gainer-Dewar J."/>
            <person name="Goldberg J."/>
            <person name="Griggs A."/>
            <person name="Gujja S."/>
            <person name="Hansen M."/>
            <person name="Howarth C."/>
            <person name="Imamovic A."/>
            <person name="Ireland A."/>
            <person name="Larimer J."/>
            <person name="McCowan C."/>
            <person name="Murphy C."/>
            <person name="Pearson M."/>
            <person name="Poon T.W."/>
            <person name="Priest M."/>
            <person name="Roberts A."/>
            <person name="Saif S."/>
            <person name="Shea T."/>
            <person name="Sykes S."/>
            <person name="Wortman J."/>
            <person name="Nusbaum C."/>
            <person name="Birren B."/>
        </authorList>
    </citation>
    <scope>NUCLEOTIDE SEQUENCE</scope>
    <source>
        <strain evidence="7">HDV247</strain>
    </source>
</reference>
<gene>
    <name evidence="7" type="ORF">FOVG_06935</name>
</gene>
<dbReference type="PANTHER" id="PTHR30468">
    <property type="entry name" value="ALPHA-KETOGLUTARATE-DEPENDENT SULFONATE DIOXYGENASE"/>
    <property type="match status" value="1"/>
</dbReference>
<dbReference type="GO" id="GO:0046872">
    <property type="term" value="F:metal ion binding"/>
    <property type="evidence" value="ECO:0007669"/>
    <property type="project" value="UniProtKB-KW"/>
</dbReference>
<dbReference type="OrthoDB" id="10257314at2759"/>
<proteinExistence type="inferred from homology"/>
<dbReference type="AlphaFoldDB" id="W9PV72"/>
<sequence>MAREEAVSAGQRGVLENKDELFEAMYPVIRMNPVTAWRSIYVVEQHVSHVNRLSEDESNNLLDWFLQLVIESSPVRSKLAAERQRCRDLG</sequence>
<protein>
    <submittedName>
        <fullName evidence="7">Uncharacterized protein</fullName>
    </submittedName>
</protein>
<dbReference type="Gene3D" id="3.60.130.10">
    <property type="entry name" value="Clavaminate synthase-like"/>
    <property type="match status" value="1"/>
</dbReference>
<accession>W9PV72</accession>
<evidence type="ECO:0000256" key="6">
    <source>
        <dbReference type="ARBA" id="ARBA00023004"/>
    </source>
</evidence>
<name>W9PV72_FUSOX</name>
<dbReference type="PANTHER" id="PTHR30468:SF10">
    <property type="entry name" value="TAUD_TFDA-LIKE DOMAIN-CONTAINING PROTEIN"/>
    <property type="match status" value="1"/>
</dbReference>
<keyword evidence="5" id="KW-0560">Oxidoreductase</keyword>
<evidence type="ECO:0000256" key="1">
    <source>
        <dbReference type="ARBA" id="ARBA00001954"/>
    </source>
</evidence>
<dbReference type="Proteomes" id="UP000030751">
    <property type="component" value="Unassembled WGS sequence"/>
</dbReference>
<keyword evidence="4" id="KW-0223">Dioxygenase</keyword>
<dbReference type="EMBL" id="JH650971">
    <property type="protein sequence ID" value="EXA46187.1"/>
    <property type="molecule type" value="Genomic_DNA"/>
</dbReference>
<dbReference type="GO" id="GO:0005737">
    <property type="term" value="C:cytoplasm"/>
    <property type="evidence" value="ECO:0007669"/>
    <property type="project" value="TreeGrafter"/>
</dbReference>
<comment type="cofactor">
    <cofactor evidence="1">
        <name>Fe(2+)</name>
        <dbReference type="ChEBI" id="CHEBI:29033"/>
    </cofactor>
</comment>
<reference evidence="7" key="1">
    <citation type="submission" date="2011-10" db="EMBL/GenBank/DDBJ databases">
        <title>The Genome Sequence of Fusarium oxysporum HDV247.</title>
        <authorList>
            <consortium name="The Broad Institute Genome Sequencing Platform"/>
            <person name="Ma L.-J."/>
            <person name="Gale L.R."/>
            <person name="Schwartz D.C."/>
            <person name="Zhou S."/>
            <person name="Corby-Kistler H."/>
            <person name="Young S.K."/>
            <person name="Zeng Q."/>
            <person name="Gargeya S."/>
            <person name="Fitzgerald M."/>
            <person name="Haas B."/>
            <person name="Abouelleil A."/>
            <person name="Alvarado L."/>
            <person name="Arachchi H.M."/>
            <person name="Berlin A."/>
            <person name="Brown A."/>
            <person name="Chapman S.B."/>
            <person name="Chen Z."/>
            <person name="Dunbar C."/>
            <person name="Freedman E."/>
            <person name="Gearin G."/>
            <person name="Goldberg J."/>
            <person name="Griggs A."/>
            <person name="Gujja S."/>
            <person name="Heiman D."/>
            <person name="Howarth C."/>
            <person name="Larson L."/>
            <person name="Lui A."/>
            <person name="MacDonald P.J.P."/>
            <person name="Montmayeur A."/>
            <person name="Murphy C."/>
            <person name="Neiman D."/>
            <person name="Pearson M."/>
            <person name="Priest M."/>
            <person name="Roberts A."/>
            <person name="Saif S."/>
            <person name="Shea T."/>
            <person name="Shenoy N."/>
            <person name="Sisk P."/>
            <person name="Stolte C."/>
            <person name="Sykes S."/>
            <person name="Wortman J."/>
            <person name="Nusbaum C."/>
            <person name="Birren B."/>
        </authorList>
    </citation>
    <scope>NUCLEOTIDE SEQUENCE [LARGE SCALE GENOMIC DNA]</scope>
    <source>
        <strain evidence="7">HDV247</strain>
    </source>
</reference>
<keyword evidence="3" id="KW-0479">Metal-binding</keyword>